<accession>A0A7J0D4N1</accession>
<evidence type="ECO:0000313" key="3">
    <source>
        <dbReference type="Proteomes" id="UP000498740"/>
    </source>
</evidence>
<gene>
    <name evidence="1" type="ORF">Smic_78010</name>
    <name evidence="2" type="ORF">Smic_82590</name>
</gene>
<evidence type="ECO:0000313" key="1">
    <source>
        <dbReference type="EMBL" id="GFN09245.1"/>
    </source>
</evidence>
<protein>
    <submittedName>
        <fullName evidence="2">Uncharacterized protein</fullName>
    </submittedName>
</protein>
<reference evidence="2 3" key="1">
    <citation type="submission" date="2020-05" db="EMBL/GenBank/DDBJ databases">
        <title>Whole genome shotgun sequence of Streptomyces microflavus NBRC 13062.</title>
        <authorList>
            <person name="Komaki H."/>
            <person name="Tamura T."/>
        </authorList>
    </citation>
    <scope>NUCLEOTIDE SEQUENCE [LARGE SCALE GENOMIC DNA]</scope>
    <source>
        <strain evidence="2 3">NBRC 13062</strain>
    </source>
</reference>
<dbReference type="Proteomes" id="UP000498740">
    <property type="component" value="Unassembled WGS sequence"/>
</dbReference>
<proteinExistence type="predicted"/>
<name>A0A7J0D4N1_STRMI</name>
<sequence>MCMDRFPFPDDLIRAQQQWHDTYRALSVPRPRRAAELRRRLLLLSVRIHWHPFWSTPDGWSPAARVELRRLTLGDRRADAA</sequence>
<comment type="caution">
    <text evidence="2">The sequence shown here is derived from an EMBL/GenBank/DDBJ whole genome shotgun (WGS) entry which is preliminary data.</text>
</comment>
<dbReference type="EMBL" id="BLWD01000003">
    <property type="protein sequence ID" value="GFN09703.1"/>
    <property type="molecule type" value="Genomic_DNA"/>
</dbReference>
<dbReference type="EMBL" id="BLWD01000002">
    <property type="protein sequence ID" value="GFN09245.1"/>
    <property type="molecule type" value="Genomic_DNA"/>
</dbReference>
<organism evidence="2 3">
    <name type="scientific">Streptomyces microflavus</name>
    <name type="common">Streptomyces lipmanii</name>
    <dbReference type="NCBI Taxonomy" id="1919"/>
    <lineage>
        <taxon>Bacteria</taxon>
        <taxon>Bacillati</taxon>
        <taxon>Actinomycetota</taxon>
        <taxon>Actinomycetes</taxon>
        <taxon>Kitasatosporales</taxon>
        <taxon>Streptomycetaceae</taxon>
        <taxon>Streptomyces</taxon>
    </lineage>
</organism>
<dbReference type="AlphaFoldDB" id="A0A7J0D4N1"/>
<evidence type="ECO:0000313" key="2">
    <source>
        <dbReference type="EMBL" id="GFN09703.1"/>
    </source>
</evidence>